<dbReference type="RefSeq" id="WP_379672349.1">
    <property type="nucleotide sequence ID" value="NZ_JBHUCJ010000121.1"/>
</dbReference>
<feature type="transmembrane region" description="Helical" evidence="1">
    <location>
        <begin position="12"/>
        <end position="30"/>
    </location>
</feature>
<accession>A0ABW6CGN0</accession>
<name>A0ABW6CGN0_RAHSY</name>
<gene>
    <name evidence="2" type="ORF">ACFPK4_25635</name>
</gene>
<sequence>MMLLSKHNRWPFAILALAFIAYFSLWAYINQHAQMQVNWPRWRGYLLVGSLFIFWVYFVARDKYFDIFTVLVASIIPLLLGLIWLLGVVVIYWRLPELRPDDVTALFLIEGYAVICGGIVESL</sequence>
<organism evidence="2 3">
    <name type="scientific">Rahnella sp. (strain Y9602)</name>
    <dbReference type="NCBI Taxonomy" id="2703885"/>
    <lineage>
        <taxon>Bacteria</taxon>
        <taxon>Pseudomonadati</taxon>
        <taxon>Pseudomonadota</taxon>
        <taxon>Gammaproteobacteria</taxon>
        <taxon>Enterobacterales</taxon>
        <taxon>Yersiniaceae</taxon>
        <taxon>Rahnella</taxon>
    </lineage>
</organism>
<dbReference type="Proteomes" id="UP001598201">
    <property type="component" value="Unassembled WGS sequence"/>
</dbReference>
<evidence type="ECO:0000313" key="3">
    <source>
        <dbReference type="Proteomes" id="UP001598201"/>
    </source>
</evidence>
<keyword evidence="3" id="KW-1185">Reference proteome</keyword>
<keyword evidence="1" id="KW-0472">Membrane</keyword>
<feature type="transmembrane region" description="Helical" evidence="1">
    <location>
        <begin position="42"/>
        <end position="60"/>
    </location>
</feature>
<evidence type="ECO:0000313" key="2">
    <source>
        <dbReference type="EMBL" id="MFD3226927.1"/>
    </source>
</evidence>
<evidence type="ECO:0000256" key="1">
    <source>
        <dbReference type="SAM" id="Phobius"/>
    </source>
</evidence>
<reference evidence="2 3" key="1">
    <citation type="submission" date="2024-09" db="EMBL/GenBank/DDBJ databases">
        <title>Genomes of Rahnella.</title>
        <authorList>
            <person name="Mnguni F.C."/>
            <person name="Shin G.Y."/>
            <person name="Coutinho T."/>
        </authorList>
    </citation>
    <scope>NUCLEOTIDE SEQUENCE [LARGE SCALE GENOMIC DNA]</scope>
    <source>
        <strain evidence="2 3">20WA0057</strain>
    </source>
</reference>
<protein>
    <submittedName>
        <fullName evidence="2">Uncharacterized protein</fullName>
    </submittedName>
</protein>
<feature type="transmembrane region" description="Helical" evidence="1">
    <location>
        <begin position="67"/>
        <end position="91"/>
    </location>
</feature>
<dbReference type="EMBL" id="JBHUCJ010000121">
    <property type="protein sequence ID" value="MFD3226927.1"/>
    <property type="molecule type" value="Genomic_DNA"/>
</dbReference>
<comment type="caution">
    <text evidence="2">The sequence shown here is derived from an EMBL/GenBank/DDBJ whole genome shotgun (WGS) entry which is preliminary data.</text>
</comment>
<keyword evidence="1" id="KW-0812">Transmembrane</keyword>
<keyword evidence="1" id="KW-1133">Transmembrane helix</keyword>
<proteinExistence type="predicted"/>